<reference evidence="1" key="1">
    <citation type="submission" date="2021-10" db="EMBL/GenBank/DDBJ databases">
        <authorList>
            <person name="Dean J.D."/>
            <person name="Kim M.K."/>
            <person name="Newey C.N."/>
            <person name="Stoker T.S."/>
            <person name="Thompson D.W."/>
            <person name="Grose J.H."/>
        </authorList>
    </citation>
    <scope>NUCLEOTIDE SEQUENCE</scope>
    <source>
        <strain evidence="1">BT635</strain>
    </source>
</reference>
<evidence type="ECO:0000313" key="1">
    <source>
        <dbReference type="EMBL" id="MCB2379302.1"/>
    </source>
</evidence>
<gene>
    <name evidence="1" type="ORF">LGH70_17020</name>
</gene>
<protein>
    <submittedName>
        <fullName evidence="1">Uncharacterized protein</fullName>
    </submittedName>
</protein>
<dbReference type="Proteomes" id="UP001165297">
    <property type="component" value="Unassembled WGS sequence"/>
</dbReference>
<organism evidence="1 2">
    <name type="scientific">Hymenobacter nitidus</name>
    <dbReference type="NCBI Taxonomy" id="2880929"/>
    <lineage>
        <taxon>Bacteria</taxon>
        <taxon>Pseudomonadati</taxon>
        <taxon>Bacteroidota</taxon>
        <taxon>Cytophagia</taxon>
        <taxon>Cytophagales</taxon>
        <taxon>Hymenobacteraceae</taxon>
        <taxon>Hymenobacter</taxon>
    </lineage>
</organism>
<comment type="caution">
    <text evidence="1">The sequence shown here is derived from an EMBL/GenBank/DDBJ whole genome shotgun (WGS) entry which is preliminary data.</text>
</comment>
<dbReference type="RefSeq" id="WP_226188021.1">
    <property type="nucleotide sequence ID" value="NZ_JAJADQ010000009.1"/>
</dbReference>
<name>A0ABS8AHZ4_9BACT</name>
<keyword evidence="2" id="KW-1185">Reference proteome</keyword>
<dbReference type="SMART" id="SM01260">
    <property type="entry name" value="LANC_like"/>
    <property type="match status" value="1"/>
</dbReference>
<dbReference type="Gene3D" id="1.50.10.20">
    <property type="match status" value="1"/>
</dbReference>
<dbReference type="Pfam" id="PF05147">
    <property type="entry name" value="LANC_like"/>
    <property type="match status" value="1"/>
</dbReference>
<dbReference type="SUPFAM" id="SSF158745">
    <property type="entry name" value="LanC-like"/>
    <property type="match status" value="1"/>
</dbReference>
<dbReference type="InterPro" id="IPR007822">
    <property type="entry name" value="LANC-like"/>
</dbReference>
<dbReference type="EMBL" id="JAJADQ010000009">
    <property type="protein sequence ID" value="MCB2379302.1"/>
    <property type="molecule type" value="Genomic_DNA"/>
</dbReference>
<accession>A0ABS8AHZ4</accession>
<proteinExistence type="predicted"/>
<evidence type="ECO:0000313" key="2">
    <source>
        <dbReference type="Proteomes" id="UP001165297"/>
    </source>
</evidence>
<sequence>MVQPYLSSFYKDKDSLVASWSNIHHVIVSKSIEAGTVADLLGYAIYYYNVYKTFGREPDLVRSRELQQQLLQRLTDTARSVWSRLLLDQAVALAWLHAELEQAPQAPASTAEALAPLDAELLTEARQLHRLAQAEGRPKFLRIVRYFYLRRPGQLVSAYREQITDLLAALVGQPQSAFWFPFLHTEADAGSSEQTTQLGLADGLAGELLLLMQLYQADARLAGIKELVRQGILYILSTKREVDFSEQKFSIFPGQVAGSQQEATFDNELSWSRGDMAQALLLYRGNELLQDPELLQLAELVGLNTLLRTDVRATAVTNSRFGSGAAGVAYLYRKLYQISGHAAYHKGYAFWLAQMRSWLGHELQNDFYRHREADVQQGLVGVALVVLSAISEEELRWDQFLL</sequence>